<dbReference type="EMBL" id="BMVU01000008">
    <property type="protein sequence ID" value="GGX69434.1"/>
    <property type="molecule type" value="Genomic_DNA"/>
</dbReference>
<name>A0A918KMN1_9ACTN</name>
<protein>
    <submittedName>
        <fullName evidence="1">Uncharacterized protein</fullName>
    </submittedName>
</protein>
<keyword evidence="2" id="KW-1185">Reference proteome</keyword>
<dbReference type="RefSeq" id="WP_190190258.1">
    <property type="nucleotide sequence ID" value="NZ_BMVU01000008.1"/>
</dbReference>
<evidence type="ECO:0000313" key="2">
    <source>
        <dbReference type="Proteomes" id="UP000619244"/>
    </source>
</evidence>
<reference evidence="1" key="1">
    <citation type="journal article" date="2014" name="Int. J. Syst. Evol. Microbiol.">
        <title>Complete genome sequence of Corynebacterium casei LMG S-19264T (=DSM 44701T), isolated from a smear-ripened cheese.</title>
        <authorList>
            <consortium name="US DOE Joint Genome Institute (JGI-PGF)"/>
            <person name="Walter F."/>
            <person name="Albersmeier A."/>
            <person name="Kalinowski J."/>
            <person name="Ruckert C."/>
        </authorList>
    </citation>
    <scope>NUCLEOTIDE SEQUENCE</scope>
    <source>
        <strain evidence="1">JCM 4790</strain>
    </source>
</reference>
<dbReference type="AlphaFoldDB" id="A0A918KMN1"/>
<evidence type="ECO:0000313" key="1">
    <source>
        <dbReference type="EMBL" id="GGX69434.1"/>
    </source>
</evidence>
<gene>
    <name evidence="1" type="ORF">GCM10010358_24890</name>
</gene>
<reference evidence="1" key="2">
    <citation type="submission" date="2020-09" db="EMBL/GenBank/DDBJ databases">
        <authorList>
            <person name="Sun Q."/>
            <person name="Ohkuma M."/>
        </authorList>
    </citation>
    <scope>NUCLEOTIDE SEQUENCE</scope>
    <source>
        <strain evidence="1">JCM 4790</strain>
    </source>
</reference>
<dbReference type="Proteomes" id="UP000619244">
    <property type="component" value="Unassembled WGS sequence"/>
</dbReference>
<proteinExistence type="predicted"/>
<sequence length="124" mass="13802">MTVKLKPVGFYSDTEVGERGQPTLESSRGKFTGPVDKLVPYLRSAHFVAVSGSGVHDDLAPDKPLIGALSIHTDGVWVWPSSYPYYVETYQADVPVELLELASSYRWVPPKIPDDADFDERMPF</sequence>
<accession>A0A918KMN1</accession>
<organism evidence="1 2">
    <name type="scientific">Streptomyces minutiscleroticus</name>
    <dbReference type="NCBI Taxonomy" id="68238"/>
    <lineage>
        <taxon>Bacteria</taxon>
        <taxon>Bacillati</taxon>
        <taxon>Actinomycetota</taxon>
        <taxon>Actinomycetes</taxon>
        <taxon>Kitasatosporales</taxon>
        <taxon>Streptomycetaceae</taxon>
        <taxon>Streptomyces</taxon>
    </lineage>
</organism>
<comment type="caution">
    <text evidence="1">The sequence shown here is derived from an EMBL/GenBank/DDBJ whole genome shotgun (WGS) entry which is preliminary data.</text>
</comment>